<protein>
    <submittedName>
        <fullName evidence="1">Uncharacterized protein</fullName>
    </submittedName>
</protein>
<dbReference type="EnsemblMetazoa" id="tetur05g06430.1">
    <property type="protein sequence ID" value="tetur05g06430.1"/>
    <property type="gene ID" value="tetur05g06430"/>
</dbReference>
<reference evidence="1" key="2">
    <citation type="submission" date="2015-06" db="UniProtKB">
        <authorList>
            <consortium name="EnsemblMetazoa"/>
        </authorList>
    </citation>
    <scope>IDENTIFICATION</scope>
</reference>
<evidence type="ECO:0000313" key="1">
    <source>
        <dbReference type="EnsemblMetazoa" id="tetur05g06430.1"/>
    </source>
</evidence>
<name>T1K5J0_TETUR</name>
<sequence>MNTVNPLKRPLTVPSDPLKMLLCKNCRRDDVVLNLKTCGCLLCDSCDGDSQNICTSCRSKVDPKIKLSFTKNLKCKFYEINKCFNIAEYKCKCIQNFVCNSCLNCVHEKRIRECCVPEILRPKVISDHEPCGMCHEFIAEFKMVSEPFTKVCFNCRTNRNIICISCEKNADTESEWNQLYEDFGQSLQMASDKIKQLKESFESSSTVREQIKRCKDLISEFQKCWDEFTELYDRNVVTTKQQLGSFNKISNILKPDGRFKTIVDQLKNEKLTLHGEQGKDQIINFLNYYREKIRSSTMESSRFYYILVVKQSAVNKRNKIPKIIPKHEAKWERKESFAANDIVIILDADATDIPKYKKAKILTVLTEEDSSEVSP</sequence>
<dbReference type="AlphaFoldDB" id="T1K5J0"/>
<keyword evidence="2" id="KW-1185">Reference proteome</keyword>
<dbReference type="Proteomes" id="UP000015104">
    <property type="component" value="Unassembled WGS sequence"/>
</dbReference>
<proteinExistence type="predicted"/>
<dbReference type="HOGENOM" id="CLU_048952_0_0_1"/>
<accession>T1K5J0</accession>
<organism evidence="1 2">
    <name type="scientific">Tetranychus urticae</name>
    <name type="common">Two-spotted spider mite</name>
    <dbReference type="NCBI Taxonomy" id="32264"/>
    <lineage>
        <taxon>Eukaryota</taxon>
        <taxon>Metazoa</taxon>
        <taxon>Ecdysozoa</taxon>
        <taxon>Arthropoda</taxon>
        <taxon>Chelicerata</taxon>
        <taxon>Arachnida</taxon>
        <taxon>Acari</taxon>
        <taxon>Acariformes</taxon>
        <taxon>Trombidiformes</taxon>
        <taxon>Prostigmata</taxon>
        <taxon>Eleutherengona</taxon>
        <taxon>Raphignathae</taxon>
        <taxon>Tetranychoidea</taxon>
        <taxon>Tetranychidae</taxon>
        <taxon>Tetranychus</taxon>
    </lineage>
</organism>
<reference evidence="2" key="1">
    <citation type="submission" date="2011-08" db="EMBL/GenBank/DDBJ databases">
        <authorList>
            <person name="Rombauts S."/>
        </authorList>
    </citation>
    <scope>NUCLEOTIDE SEQUENCE</scope>
    <source>
        <strain evidence="2">London</strain>
    </source>
</reference>
<evidence type="ECO:0000313" key="2">
    <source>
        <dbReference type="Proteomes" id="UP000015104"/>
    </source>
</evidence>
<dbReference type="EMBL" id="CAEY01001588">
    <property type="status" value="NOT_ANNOTATED_CDS"/>
    <property type="molecule type" value="Genomic_DNA"/>
</dbReference>